<dbReference type="InterPro" id="IPR036397">
    <property type="entry name" value="RNaseH_sf"/>
</dbReference>
<evidence type="ECO:0000259" key="5">
    <source>
        <dbReference type="PROSITE" id="PS50994"/>
    </source>
</evidence>
<name>A0A699HAT8_TANCI</name>
<feature type="domain" description="Integrase catalytic" evidence="5">
    <location>
        <begin position="116"/>
        <end position="216"/>
    </location>
</feature>
<dbReference type="Gene3D" id="3.30.420.10">
    <property type="entry name" value="Ribonuclease H-like superfamily/Ribonuclease H"/>
    <property type="match status" value="1"/>
</dbReference>
<accession>A0A699HAT8</accession>
<comment type="caution">
    <text evidence="6">The sequence shown here is derived from an EMBL/GenBank/DDBJ whole genome shotgun (WGS) entry which is preliminary data.</text>
</comment>
<feature type="region of interest" description="Disordered" evidence="4">
    <location>
        <begin position="1233"/>
        <end position="1254"/>
    </location>
</feature>
<protein>
    <submittedName>
        <fullName evidence="6">Retrovirus-related Pol polyprotein from transposon TNT 1-94</fullName>
    </submittedName>
</protein>
<dbReference type="Pfam" id="PF25597">
    <property type="entry name" value="SH3_retrovirus"/>
    <property type="match status" value="1"/>
</dbReference>
<dbReference type="CDD" id="cd09272">
    <property type="entry name" value="RNase_HI_RT_Ty1"/>
    <property type="match status" value="1"/>
</dbReference>
<dbReference type="SUPFAM" id="SSF53098">
    <property type="entry name" value="Ribonuclease H-like"/>
    <property type="match status" value="1"/>
</dbReference>
<keyword evidence="3" id="KW-0378">Hydrolase</keyword>
<evidence type="ECO:0000256" key="2">
    <source>
        <dbReference type="ARBA" id="ARBA00022723"/>
    </source>
</evidence>
<feature type="non-terminal residue" evidence="6">
    <location>
        <position position="1419"/>
    </location>
</feature>
<feature type="compositionally biased region" description="Low complexity" evidence="4">
    <location>
        <begin position="321"/>
        <end position="341"/>
    </location>
</feature>
<dbReference type="GO" id="GO:0006508">
    <property type="term" value="P:proteolysis"/>
    <property type="evidence" value="ECO:0007669"/>
    <property type="project" value="UniProtKB-KW"/>
</dbReference>
<evidence type="ECO:0000256" key="4">
    <source>
        <dbReference type="SAM" id="MobiDB-lite"/>
    </source>
</evidence>
<proteinExistence type="predicted"/>
<keyword evidence="1" id="KW-0645">Protease</keyword>
<dbReference type="GO" id="GO:0046872">
    <property type="term" value="F:metal ion binding"/>
    <property type="evidence" value="ECO:0007669"/>
    <property type="project" value="UniProtKB-KW"/>
</dbReference>
<dbReference type="PROSITE" id="PS50994">
    <property type="entry name" value="INTEGRASE"/>
    <property type="match status" value="1"/>
</dbReference>
<sequence length="1419" mass="160436">MYAIDVEPLPSRLRNNREAHLDYLRHLKESVETIHEIVEEAKVVVQIVLWYLDSGCSKHMTGDHSRLMNFVKKLNETVRFGNDHFGAIMGYGDYVIGDSMISKQIQVGLNKTVRYIRIDNDTEFVNKALTEYYECVGIFYQNTVPKTQQKNGVVKRRNRTLIEAAQTMLIFSKASIVFGSLCYPTNDSKDLGKLQPTADIGIFVGYAPSKKGYRIYNKRTRRIMETIHVQFDELTEPMAHVHLSTGPTPIFLTPGQISSGFVPNLVPAAPYVPPINKDLEILFQPTFDEYLEPSHVERPVYPALAVQVPVNSTGTPSSTTIDPDAPSPSISPSSSALQSPSLHQGVAAESTLMEDNPVAPVNNTPFINVFAPEPSFDASSSGDVSSTESTYVSQTLHHLVWKLVPQPDCVMIIALKLIYKVKLDEYDNVLKKKARLVAKGYRQEEGIDFEESFAPVVRIEAIRIFIANVASKNMTIYQMDVKTAFLNGELKEEVCVCQPKGFVDPDHPIHVYRLKKALYRLKQAPRACPEGIFINQSKFALEILNKFGMDSCDPVDTPMVDRIKLDEDPLGIPVDQTRFRSMVGSLMYLTASRPDLVFTVCMCASTITLCCNNVQYSSSKHIDFRRHFIREQVEKGLVELYFMTIDYQLADIFTKTLPRERFEFLLSRLDTMADVNVNAPNDQAPTMAPPTRTDDQILPHIRWVPIGKINFYLDVERSQSNPIFKIAVDILRNTNFFRAFTASLTIPSIYIQQFWDTVRYDKINGCYKCQLDEQWFDLTKDTLRDALQITPVDNNNAFSSPPTPGALINFVNDLGYLKVVRNLSNVMTNDMFQPWRALTTIINLCLTGKTLGFERLRDLVLQILWSVVNRAHIDYAERIWEEFTQSIHTFIEDKNNLTQHTQGKKKATLIVILSVRFTKLIIYYLQSKHKFHSRPDSPLHFPNEEPVLGYLKFSAKGTKREVFGMPIPNELITADIREEQYYKEGPLLPVVIREPDSGKFQPLLEVQGKGKEKFIFQRHTSTPTESSGHDESSLLYVELRLTDSEVESDKEVPGIDAEAQNEGQAGPNPGEQDKGQARPNPGDAAASQPQSSHVVHAGPNLKHMDLEATDVSTQPYPEQMDEGFTATAYPNVQENLKLKVEEQVILEEPASSTRTLSSLQHLAKDLSFGDLFFNDKPSESNNEKTTAKTKAESMVSVTIQQDTSAIPPMTTPVIDLTSRLNSPNVHRPLQATTTETTMTTTTTHPQPPQPQQSTTDSMLIKRIGELEQIMANLIQDNKYLEERLDSHGARLYTLENLDIPQQVSKAVDEIVTDAVDWAIQAPLQNRFKDLPEADMKDILHQRMWETNSYKAHEDHMMLYEALENSINSDQTDELLKDLAEVRKKKKKRRDSPKTPPGSLLGILFSIVLASNKEVSVTRR</sequence>
<feature type="compositionally biased region" description="Low complexity" evidence="4">
    <location>
        <begin position="1233"/>
        <end position="1244"/>
    </location>
</feature>
<dbReference type="InterPro" id="IPR012337">
    <property type="entry name" value="RNaseH-like_sf"/>
</dbReference>
<dbReference type="InterPro" id="IPR054722">
    <property type="entry name" value="PolX-like_BBD"/>
</dbReference>
<dbReference type="InterPro" id="IPR057670">
    <property type="entry name" value="SH3_retrovirus"/>
</dbReference>
<dbReference type="GO" id="GO:0015074">
    <property type="term" value="P:DNA integration"/>
    <property type="evidence" value="ECO:0007669"/>
    <property type="project" value="InterPro"/>
</dbReference>
<reference evidence="6" key="1">
    <citation type="journal article" date="2019" name="Sci. Rep.">
        <title>Draft genome of Tanacetum cinerariifolium, the natural source of mosquito coil.</title>
        <authorList>
            <person name="Yamashiro T."/>
            <person name="Shiraishi A."/>
            <person name="Satake H."/>
            <person name="Nakayama K."/>
        </authorList>
    </citation>
    <scope>NUCLEOTIDE SEQUENCE</scope>
</reference>
<dbReference type="InterPro" id="IPR039537">
    <property type="entry name" value="Retrotran_Ty1/copia-like"/>
</dbReference>
<dbReference type="PANTHER" id="PTHR42648">
    <property type="entry name" value="TRANSPOSASE, PUTATIVE-RELATED"/>
    <property type="match status" value="1"/>
</dbReference>
<feature type="region of interest" description="Disordered" evidence="4">
    <location>
        <begin position="312"/>
        <end position="341"/>
    </location>
</feature>
<dbReference type="GO" id="GO:0003676">
    <property type="term" value="F:nucleic acid binding"/>
    <property type="evidence" value="ECO:0007669"/>
    <property type="project" value="InterPro"/>
</dbReference>
<evidence type="ECO:0000256" key="1">
    <source>
        <dbReference type="ARBA" id="ARBA00022670"/>
    </source>
</evidence>
<evidence type="ECO:0000313" key="6">
    <source>
        <dbReference type="EMBL" id="GEX53705.1"/>
    </source>
</evidence>
<keyword evidence="2" id="KW-0479">Metal-binding</keyword>
<organism evidence="6">
    <name type="scientific">Tanacetum cinerariifolium</name>
    <name type="common">Dalmatian daisy</name>
    <name type="synonym">Chrysanthemum cinerariifolium</name>
    <dbReference type="NCBI Taxonomy" id="118510"/>
    <lineage>
        <taxon>Eukaryota</taxon>
        <taxon>Viridiplantae</taxon>
        <taxon>Streptophyta</taxon>
        <taxon>Embryophyta</taxon>
        <taxon>Tracheophyta</taxon>
        <taxon>Spermatophyta</taxon>
        <taxon>Magnoliopsida</taxon>
        <taxon>eudicotyledons</taxon>
        <taxon>Gunneridae</taxon>
        <taxon>Pentapetalae</taxon>
        <taxon>asterids</taxon>
        <taxon>campanulids</taxon>
        <taxon>Asterales</taxon>
        <taxon>Asteraceae</taxon>
        <taxon>Asteroideae</taxon>
        <taxon>Anthemideae</taxon>
        <taxon>Anthemidinae</taxon>
        <taxon>Tanacetum</taxon>
    </lineage>
</organism>
<dbReference type="PANTHER" id="PTHR42648:SF21">
    <property type="entry name" value="CYSTEINE-RICH RLK (RECEPTOR-LIKE PROTEIN KINASE) 8"/>
    <property type="match status" value="1"/>
</dbReference>
<dbReference type="Pfam" id="PF22936">
    <property type="entry name" value="Pol_BBD"/>
    <property type="match status" value="1"/>
</dbReference>
<feature type="region of interest" description="Disordered" evidence="4">
    <location>
        <begin position="1045"/>
        <end position="1096"/>
    </location>
</feature>
<dbReference type="EMBL" id="BKCJ010114198">
    <property type="protein sequence ID" value="GEX53705.1"/>
    <property type="molecule type" value="Genomic_DNA"/>
</dbReference>
<gene>
    <name evidence="6" type="ORF">Tci_325680</name>
</gene>
<dbReference type="InterPro" id="IPR001584">
    <property type="entry name" value="Integrase_cat-core"/>
</dbReference>
<evidence type="ECO:0000256" key="3">
    <source>
        <dbReference type="ARBA" id="ARBA00022801"/>
    </source>
</evidence>
<dbReference type="Pfam" id="PF07727">
    <property type="entry name" value="RVT_2"/>
    <property type="match status" value="1"/>
</dbReference>
<dbReference type="GO" id="GO:0008233">
    <property type="term" value="F:peptidase activity"/>
    <property type="evidence" value="ECO:0007669"/>
    <property type="project" value="UniProtKB-KW"/>
</dbReference>
<dbReference type="InterPro" id="IPR013103">
    <property type="entry name" value="RVT_2"/>
</dbReference>